<reference evidence="7" key="1">
    <citation type="submission" date="2022-04" db="EMBL/GenBank/DDBJ databases">
        <title>A functionally conserved STORR gene fusion in Papaver species that diverged 16.8 million years ago.</title>
        <authorList>
            <person name="Catania T."/>
        </authorList>
    </citation>
    <scope>NUCLEOTIDE SEQUENCE</scope>
    <source>
        <strain evidence="7">S-188037</strain>
    </source>
</reference>
<evidence type="ECO:0000256" key="2">
    <source>
        <dbReference type="ARBA" id="ARBA00005581"/>
    </source>
</evidence>
<evidence type="ECO:0000256" key="6">
    <source>
        <dbReference type="RuleBase" id="RU367044"/>
    </source>
</evidence>
<evidence type="ECO:0000256" key="1">
    <source>
        <dbReference type="ARBA" id="ARBA00004613"/>
    </source>
</evidence>
<feature type="chain" id="PRO_5041771984" description="S-protein homolog" evidence="6">
    <location>
        <begin position="29"/>
        <end position="158"/>
    </location>
</feature>
<dbReference type="PROSITE" id="PS51257">
    <property type="entry name" value="PROKAR_LIPOPROTEIN"/>
    <property type="match status" value="1"/>
</dbReference>
<keyword evidence="3 6" id="KW-0713">Self-incompatibility</keyword>
<keyword evidence="8" id="KW-1185">Reference proteome</keyword>
<evidence type="ECO:0000256" key="5">
    <source>
        <dbReference type="ARBA" id="ARBA00022729"/>
    </source>
</evidence>
<accession>A0AAD4XCW3</accession>
<comment type="subcellular location">
    <subcellularLocation>
        <location evidence="1 6">Secreted</location>
    </subcellularLocation>
</comment>
<comment type="similarity">
    <text evidence="2 6">Belongs to the plant self-incompatibility (S1) protein family.</text>
</comment>
<keyword evidence="5 6" id="KW-0732">Signal</keyword>
<keyword evidence="4 6" id="KW-0964">Secreted</keyword>
<dbReference type="EMBL" id="JAJJMB010011506">
    <property type="protein sequence ID" value="KAI3901774.1"/>
    <property type="molecule type" value="Genomic_DNA"/>
</dbReference>
<comment type="caution">
    <text evidence="7">The sequence shown here is derived from an EMBL/GenBank/DDBJ whole genome shotgun (WGS) entry which is preliminary data.</text>
</comment>
<dbReference type="GO" id="GO:0005576">
    <property type="term" value="C:extracellular region"/>
    <property type="evidence" value="ECO:0007669"/>
    <property type="project" value="UniProtKB-SubCell"/>
</dbReference>
<dbReference type="InterPro" id="IPR010264">
    <property type="entry name" value="Self-incomp_S1"/>
</dbReference>
<dbReference type="Pfam" id="PF05938">
    <property type="entry name" value="Self-incomp_S1"/>
    <property type="match status" value="1"/>
</dbReference>
<dbReference type="PANTHER" id="PTHR31232">
    <property type="match status" value="1"/>
</dbReference>
<evidence type="ECO:0000256" key="4">
    <source>
        <dbReference type="ARBA" id="ARBA00022525"/>
    </source>
</evidence>
<protein>
    <recommendedName>
        <fullName evidence="6">S-protein homolog</fullName>
    </recommendedName>
</protein>
<feature type="signal peptide" evidence="6">
    <location>
        <begin position="1"/>
        <end position="28"/>
    </location>
</feature>
<evidence type="ECO:0000256" key="3">
    <source>
        <dbReference type="ARBA" id="ARBA00022471"/>
    </source>
</evidence>
<organism evidence="7 8">
    <name type="scientific">Papaver atlanticum</name>
    <dbReference type="NCBI Taxonomy" id="357466"/>
    <lineage>
        <taxon>Eukaryota</taxon>
        <taxon>Viridiplantae</taxon>
        <taxon>Streptophyta</taxon>
        <taxon>Embryophyta</taxon>
        <taxon>Tracheophyta</taxon>
        <taxon>Spermatophyta</taxon>
        <taxon>Magnoliopsida</taxon>
        <taxon>Ranunculales</taxon>
        <taxon>Papaveraceae</taxon>
        <taxon>Papaveroideae</taxon>
        <taxon>Papaver</taxon>
    </lineage>
</organism>
<dbReference type="PANTHER" id="PTHR31232:SF155">
    <property type="entry name" value="PLANT SELF-INCOMPATIBILITY PROTEIN S1 FAMILY"/>
    <property type="match status" value="1"/>
</dbReference>
<dbReference type="GO" id="GO:0060320">
    <property type="term" value="P:rejection of self pollen"/>
    <property type="evidence" value="ECO:0007669"/>
    <property type="project" value="UniProtKB-KW"/>
</dbReference>
<evidence type="ECO:0000313" key="7">
    <source>
        <dbReference type="EMBL" id="KAI3901774.1"/>
    </source>
</evidence>
<sequence length="158" mass="18112">MTIGRCNGVVQLSILFLVVAVFCGCSSAVSTNGLYIRRVHVHLTNILPNNRDATVHCKSKENDLGEQTLRFGQDAQWDFHVNIMHTTLFWCNIWWYPYDGHRVQGGFHIYEAKRDIGACGTYCERYITGDGISFRNTTTGSIELVYPWPWKIDTESHH</sequence>
<dbReference type="AlphaFoldDB" id="A0AAD4XCW3"/>
<proteinExistence type="inferred from homology"/>
<evidence type="ECO:0000313" key="8">
    <source>
        <dbReference type="Proteomes" id="UP001202328"/>
    </source>
</evidence>
<name>A0AAD4XCW3_9MAGN</name>
<gene>
    <name evidence="7" type="ORF">MKW98_013889</name>
</gene>
<dbReference type="Proteomes" id="UP001202328">
    <property type="component" value="Unassembled WGS sequence"/>
</dbReference>